<feature type="transmembrane region" description="Helical" evidence="1">
    <location>
        <begin position="262"/>
        <end position="279"/>
    </location>
</feature>
<keyword evidence="1" id="KW-1133">Transmembrane helix</keyword>
<evidence type="ECO:0000313" key="2">
    <source>
        <dbReference type="EMBL" id="SBV94287.1"/>
    </source>
</evidence>
<dbReference type="InterPro" id="IPR022134">
    <property type="entry name" value="DUF3667"/>
</dbReference>
<dbReference type="AlphaFoldDB" id="A0A212J4F0"/>
<feature type="transmembrane region" description="Helical" evidence="1">
    <location>
        <begin position="299"/>
        <end position="324"/>
    </location>
</feature>
<reference evidence="2" key="1">
    <citation type="submission" date="2016-04" db="EMBL/GenBank/DDBJ databases">
        <authorList>
            <person name="Evans L.H."/>
            <person name="Alamgir A."/>
            <person name="Owens N."/>
            <person name="Weber N.D."/>
            <person name="Virtaneva K."/>
            <person name="Barbian K."/>
            <person name="Babar A."/>
            <person name="Rosenke K."/>
        </authorList>
    </citation>
    <scope>NUCLEOTIDE SEQUENCE</scope>
    <source>
        <strain evidence="2">86-2</strain>
    </source>
</reference>
<gene>
    <name evidence="2" type="ORF">KL86DYS2_10701</name>
</gene>
<feature type="transmembrane region" description="Helical" evidence="1">
    <location>
        <begin position="199"/>
        <end position="217"/>
    </location>
</feature>
<dbReference type="Pfam" id="PF12412">
    <property type="entry name" value="DUF3667"/>
    <property type="match status" value="1"/>
</dbReference>
<proteinExistence type="predicted"/>
<dbReference type="EMBL" id="FLUL01000001">
    <property type="protein sequence ID" value="SBV94287.1"/>
    <property type="molecule type" value="Genomic_DNA"/>
</dbReference>
<keyword evidence="1" id="KW-0472">Membrane</keyword>
<protein>
    <recommendedName>
        <fullName evidence="3">DUF3667 domain-containing protein</fullName>
    </recommendedName>
</protein>
<evidence type="ECO:0008006" key="3">
    <source>
        <dbReference type="Google" id="ProtNLM"/>
    </source>
</evidence>
<dbReference type="RefSeq" id="WP_296947189.1">
    <property type="nucleotide sequence ID" value="NZ_LT599021.1"/>
</dbReference>
<feature type="transmembrane region" description="Helical" evidence="1">
    <location>
        <begin position="229"/>
        <end position="256"/>
    </location>
</feature>
<accession>A0A212J4F0</accession>
<organism evidence="2">
    <name type="scientific">uncultured Dysgonomonas sp</name>
    <dbReference type="NCBI Taxonomy" id="206096"/>
    <lineage>
        <taxon>Bacteria</taxon>
        <taxon>Pseudomonadati</taxon>
        <taxon>Bacteroidota</taxon>
        <taxon>Bacteroidia</taxon>
        <taxon>Bacteroidales</taxon>
        <taxon>Dysgonomonadaceae</taxon>
        <taxon>Dysgonomonas</taxon>
        <taxon>environmental samples</taxon>
    </lineage>
</organism>
<feature type="transmembrane region" description="Helical" evidence="1">
    <location>
        <begin position="82"/>
        <end position="103"/>
    </location>
</feature>
<sequence length="325" mass="38403">MSKHKIRINKTCQNCGAFVEQHYCPKCGQENSESRQSFHHVFTHFVFDFLHYDSSFWRTAKYLFLSPGKLSLEYMNGKRKSYVNPFTLYIFISFIAFFIPPLLPEVSAPNKEKIQKEISENVNSDSLDTIIAKLDVNKKNLINEAKIPEKVSKIEDKINNSGVDEKTENETKQFIAGILKNVKDKEKGEKAIEFFIHNIPKVLFIYMPLFAFWLWLFHNKKKKYYFDSAVFTLHFFSTTLLTITIATTLSCLFDWLNLNTTFYFLLYSFATLYVTFYFFRGNRVFFEENRFVSNLKSFVLIGINSFFIFVTFTFYVVFVVYMIYT</sequence>
<evidence type="ECO:0000256" key="1">
    <source>
        <dbReference type="SAM" id="Phobius"/>
    </source>
</evidence>
<keyword evidence="1" id="KW-0812">Transmembrane</keyword>
<name>A0A212J4F0_9BACT</name>